<proteinExistence type="predicted"/>
<accession>A0A915HY24</accession>
<dbReference type="WBParaSite" id="nRc.2.0.1.t06730-RA">
    <property type="protein sequence ID" value="nRc.2.0.1.t06730-RA"/>
    <property type="gene ID" value="nRc.2.0.1.g06730"/>
</dbReference>
<protein>
    <submittedName>
        <fullName evidence="2">Uncharacterized protein</fullName>
    </submittedName>
</protein>
<reference evidence="2" key="1">
    <citation type="submission" date="2022-11" db="UniProtKB">
        <authorList>
            <consortium name="WormBaseParasite"/>
        </authorList>
    </citation>
    <scope>IDENTIFICATION</scope>
</reference>
<sequence length="64" mass="7405">MASQAAELALLNKQMTMTKNKDKRPFYAKFINESLLEFPIEQMRLITVETSQKKLPFNCPKSVL</sequence>
<dbReference type="AlphaFoldDB" id="A0A915HY24"/>
<keyword evidence="1" id="KW-1185">Reference proteome</keyword>
<dbReference type="Proteomes" id="UP000887565">
    <property type="component" value="Unplaced"/>
</dbReference>
<evidence type="ECO:0000313" key="2">
    <source>
        <dbReference type="WBParaSite" id="nRc.2.0.1.t06730-RA"/>
    </source>
</evidence>
<organism evidence="1 2">
    <name type="scientific">Romanomermis culicivorax</name>
    <name type="common">Nematode worm</name>
    <dbReference type="NCBI Taxonomy" id="13658"/>
    <lineage>
        <taxon>Eukaryota</taxon>
        <taxon>Metazoa</taxon>
        <taxon>Ecdysozoa</taxon>
        <taxon>Nematoda</taxon>
        <taxon>Enoplea</taxon>
        <taxon>Dorylaimia</taxon>
        <taxon>Mermithida</taxon>
        <taxon>Mermithoidea</taxon>
        <taxon>Mermithidae</taxon>
        <taxon>Romanomermis</taxon>
    </lineage>
</organism>
<evidence type="ECO:0000313" key="1">
    <source>
        <dbReference type="Proteomes" id="UP000887565"/>
    </source>
</evidence>
<name>A0A915HY24_ROMCU</name>